<sequence length="92" mass="10531">MPRLYAIIMAHYIHNPTPSPMTRGGYDRMILFDEYIDLANALEEILPKSSVFGKKEWTIKCGKMYSNPHAGPPPGESSKYGERVFFYWGVES</sequence>
<evidence type="ECO:0000313" key="1">
    <source>
        <dbReference type="EMBL" id="SVB66474.1"/>
    </source>
</evidence>
<accession>A0A382FVS2</accession>
<dbReference type="AlphaFoldDB" id="A0A382FVS2"/>
<reference evidence="1" key="1">
    <citation type="submission" date="2018-05" db="EMBL/GenBank/DDBJ databases">
        <authorList>
            <person name="Lanie J.A."/>
            <person name="Ng W.-L."/>
            <person name="Kazmierczak K.M."/>
            <person name="Andrzejewski T.M."/>
            <person name="Davidsen T.M."/>
            <person name="Wayne K.J."/>
            <person name="Tettelin H."/>
            <person name="Glass J.I."/>
            <person name="Rusch D."/>
            <person name="Podicherti R."/>
            <person name="Tsui H.-C.T."/>
            <person name="Winkler M.E."/>
        </authorList>
    </citation>
    <scope>NUCLEOTIDE SEQUENCE</scope>
</reference>
<organism evidence="1">
    <name type="scientific">marine metagenome</name>
    <dbReference type="NCBI Taxonomy" id="408172"/>
    <lineage>
        <taxon>unclassified sequences</taxon>
        <taxon>metagenomes</taxon>
        <taxon>ecological metagenomes</taxon>
    </lineage>
</organism>
<protein>
    <submittedName>
        <fullName evidence="1">Uncharacterized protein</fullName>
    </submittedName>
</protein>
<name>A0A382FVS2_9ZZZZ</name>
<gene>
    <name evidence="1" type="ORF">METZ01_LOCUS219328</name>
</gene>
<dbReference type="EMBL" id="UINC01051844">
    <property type="protein sequence ID" value="SVB66474.1"/>
    <property type="molecule type" value="Genomic_DNA"/>
</dbReference>
<proteinExistence type="predicted"/>